<comment type="function">
    <text evidence="1 10">Role in flagellar biosynthesis.</text>
</comment>
<dbReference type="EMBL" id="JACJFM010000003">
    <property type="protein sequence ID" value="MBB1485666.1"/>
    <property type="molecule type" value="Genomic_DNA"/>
</dbReference>
<dbReference type="NCBIfam" id="TIGR01400">
    <property type="entry name" value="fliR"/>
    <property type="match status" value="1"/>
</dbReference>
<keyword evidence="6 10" id="KW-1133">Transmembrane helix</keyword>
<gene>
    <name evidence="11" type="primary">fliR</name>
    <name evidence="11" type="ORF">H4O21_03465</name>
</gene>
<keyword evidence="4 10" id="KW-1003">Cell membrane</keyword>
<proteinExistence type="inferred from homology"/>
<reference evidence="11 12" key="1">
    <citation type="submission" date="2020-08" db="EMBL/GenBank/DDBJ databases">
        <title>Oceanospirillum sp. nov. isolated from marine sediment.</title>
        <authorList>
            <person name="Ji X."/>
        </authorList>
    </citation>
    <scope>NUCLEOTIDE SEQUENCE [LARGE SCALE GENOMIC DNA]</scope>
    <source>
        <strain evidence="11 12">D5</strain>
    </source>
</reference>
<dbReference type="GO" id="GO:0044780">
    <property type="term" value="P:bacterial-type flagellum assembly"/>
    <property type="evidence" value="ECO:0007669"/>
    <property type="project" value="UniProtKB-UniRule"/>
</dbReference>
<evidence type="ECO:0000256" key="1">
    <source>
        <dbReference type="ARBA" id="ARBA00002578"/>
    </source>
</evidence>
<evidence type="ECO:0000256" key="9">
    <source>
        <dbReference type="NCBIfam" id="TIGR01400"/>
    </source>
</evidence>
<protein>
    <recommendedName>
        <fullName evidence="3 9">Flagellar biosynthetic protein FliR</fullName>
    </recommendedName>
</protein>
<dbReference type="GO" id="GO:0009425">
    <property type="term" value="C:bacterial-type flagellum basal body"/>
    <property type="evidence" value="ECO:0007669"/>
    <property type="project" value="UniProtKB-SubCell"/>
</dbReference>
<comment type="caution">
    <text evidence="11">The sequence shown here is derived from an EMBL/GenBank/DDBJ whole genome shotgun (WGS) entry which is preliminary data.</text>
</comment>
<keyword evidence="11" id="KW-0969">Cilium</keyword>
<evidence type="ECO:0000256" key="6">
    <source>
        <dbReference type="ARBA" id="ARBA00022989"/>
    </source>
</evidence>
<comment type="subcellular location">
    <subcellularLocation>
        <location evidence="10">Cell membrane</location>
        <topology evidence="10">Multi-pass membrane protein</topology>
    </subcellularLocation>
    <subcellularLocation>
        <location evidence="10">Bacterial flagellum basal body</location>
    </subcellularLocation>
</comment>
<evidence type="ECO:0000256" key="7">
    <source>
        <dbReference type="ARBA" id="ARBA00023136"/>
    </source>
</evidence>
<accession>A0A839IMZ7</accession>
<evidence type="ECO:0000256" key="10">
    <source>
        <dbReference type="RuleBase" id="RU362071"/>
    </source>
</evidence>
<sequence>MPAVITDSMIVEWVAGFLLPLFRITGFFMAIPLIGSQMLPANMRLALSVMITLMVMPLLPPVPEIDPVSVEAFLLIAQEVMIGVAFGFVVQIVYQVFALAGQIYAMQAGLGFASMADPANGVNSTVIAQFLVIGGNMLFVSMNGHLALIQILADSFRMIPIGFAGVNQEFFWQIANMGGWLFAASFLIVIPGITALLMVQAGLGIVTRAAPQLNVFSLGFPFMMTFSLLIAWIGLTTITDHFEAVFDYGLGFLRDWIESRAVH</sequence>
<dbReference type="Proteomes" id="UP000565262">
    <property type="component" value="Unassembled WGS sequence"/>
</dbReference>
<evidence type="ECO:0000313" key="12">
    <source>
        <dbReference type="Proteomes" id="UP000565262"/>
    </source>
</evidence>
<feature type="transmembrane region" description="Helical" evidence="10">
    <location>
        <begin position="80"/>
        <end position="105"/>
    </location>
</feature>
<keyword evidence="7 10" id="KW-0472">Membrane</keyword>
<keyword evidence="12" id="KW-1185">Reference proteome</keyword>
<name>A0A839IMZ7_9GAMM</name>
<evidence type="ECO:0000256" key="8">
    <source>
        <dbReference type="ARBA" id="ARBA00023143"/>
    </source>
</evidence>
<dbReference type="RefSeq" id="WP_182807454.1">
    <property type="nucleotide sequence ID" value="NZ_JACJFM010000003.1"/>
</dbReference>
<dbReference type="AlphaFoldDB" id="A0A839IMZ7"/>
<feature type="transmembrane region" description="Helical" evidence="10">
    <location>
        <begin position="13"/>
        <end position="34"/>
    </location>
</feature>
<evidence type="ECO:0000256" key="5">
    <source>
        <dbReference type="ARBA" id="ARBA00022692"/>
    </source>
</evidence>
<comment type="similarity">
    <text evidence="2 10">Belongs to the FliR/MopE/SpaR family.</text>
</comment>
<keyword evidence="11" id="KW-0966">Cell projection</keyword>
<keyword evidence="5 10" id="KW-0812">Transmembrane</keyword>
<feature type="transmembrane region" description="Helical" evidence="10">
    <location>
        <begin position="41"/>
        <end position="60"/>
    </location>
</feature>
<evidence type="ECO:0000256" key="2">
    <source>
        <dbReference type="ARBA" id="ARBA00009772"/>
    </source>
</evidence>
<dbReference type="Pfam" id="PF01311">
    <property type="entry name" value="Bac_export_1"/>
    <property type="match status" value="1"/>
</dbReference>
<feature type="transmembrane region" description="Helical" evidence="10">
    <location>
        <begin position="180"/>
        <end position="203"/>
    </location>
</feature>
<keyword evidence="11" id="KW-0282">Flagellum</keyword>
<evidence type="ECO:0000256" key="3">
    <source>
        <dbReference type="ARBA" id="ARBA00021717"/>
    </source>
</evidence>
<evidence type="ECO:0000313" key="11">
    <source>
        <dbReference type="EMBL" id="MBB1485666.1"/>
    </source>
</evidence>
<dbReference type="PANTHER" id="PTHR30065:SF8">
    <property type="entry name" value="FLAGELLAR BIOSYNTHETIC PROTEIN FLIR"/>
    <property type="match status" value="1"/>
</dbReference>
<dbReference type="InterPro" id="IPR006303">
    <property type="entry name" value="FliR"/>
</dbReference>
<dbReference type="GO" id="GO:0005886">
    <property type="term" value="C:plasma membrane"/>
    <property type="evidence" value="ECO:0007669"/>
    <property type="project" value="UniProtKB-SubCell"/>
</dbReference>
<dbReference type="PANTHER" id="PTHR30065">
    <property type="entry name" value="FLAGELLAR BIOSYNTHETIC PROTEIN FLIR"/>
    <property type="match status" value="1"/>
</dbReference>
<dbReference type="InterPro" id="IPR002010">
    <property type="entry name" value="T3SS_IM_R"/>
</dbReference>
<keyword evidence="8 10" id="KW-0975">Bacterial flagellum</keyword>
<dbReference type="GO" id="GO:0006605">
    <property type="term" value="P:protein targeting"/>
    <property type="evidence" value="ECO:0007669"/>
    <property type="project" value="UniProtKB-UniRule"/>
</dbReference>
<feature type="transmembrane region" description="Helical" evidence="10">
    <location>
        <begin position="215"/>
        <end position="235"/>
    </location>
</feature>
<dbReference type="PRINTS" id="PR00953">
    <property type="entry name" value="TYPE3IMRPROT"/>
</dbReference>
<evidence type="ECO:0000256" key="4">
    <source>
        <dbReference type="ARBA" id="ARBA00022475"/>
    </source>
</evidence>
<organism evidence="11 12">
    <name type="scientific">Oceanospirillum sediminis</name>
    <dbReference type="NCBI Taxonomy" id="2760088"/>
    <lineage>
        <taxon>Bacteria</taxon>
        <taxon>Pseudomonadati</taxon>
        <taxon>Pseudomonadota</taxon>
        <taxon>Gammaproteobacteria</taxon>
        <taxon>Oceanospirillales</taxon>
        <taxon>Oceanospirillaceae</taxon>
        <taxon>Oceanospirillum</taxon>
    </lineage>
</organism>
<feature type="transmembrane region" description="Helical" evidence="10">
    <location>
        <begin position="126"/>
        <end position="153"/>
    </location>
</feature>